<gene>
    <name evidence="1" type="ORF">ACFSQJ_18795</name>
</gene>
<dbReference type="Proteomes" id="UP001597526">
    <property type="component" value="Unassembled WGS sequence"/>
</dbReference>
<reference evidence="2" key="1">
    <citation type="journal article" date="2019" name="Int. J. Syst. Evol. Microbiol.">
        <title>The Global Catalogue of Microorganisms (GCM) 10K type strain sequencing project: providing services to taxonomists for standard genome sequencing and annotation.</title>
        <authorList>
            <consortium name="The Broad Institute Genomics Platform"/>
            <consortium name="The Broad Institute Genome Sequencing Center for Infectious Disease"/>
            <person name="Wu L."/>
            <person name="Ma J."/>
        </authorList>
    </citation>
    <scope>NUCLEOTIDE SEQUENCE [LARGE SCALE GENOMIC DNA]</scope>
    <source>
        <strain evidence="2">KCTC 52368</strain>
    </source>
</reference>
<proteinExistence type="predicted"/>
<organism evidence="1 2">
    <name type="scientific">Croceitalea marina</name>
    <dbReference type="NCBI Taxonomy" id="1775166"/>
    <lineage>
        <taxon>Bacteria</taxon>
        <taxon>Pseudomonadati</taxon>
        <taxon>Bacteroidota</taxon>
        <taxon>Flavobacteriia</taxon>
        <taxon>Flavobacteriales</taxon>
        <taxon>Flavobacteriaceae</taxon>
        <taxon>Croceitalea</taxon>
    </lineage>
</organism>
<protein>
    <submittedName>
        <fullName evidence="1">Uncharacterized protein</fullName>
    </submittedName>
</protein>
<evidence type="ECO:0000313" key="2">
    <source>
        <dbReference type="Proteomes" id="UP001597526"/>
    </source>
</evidence>
<accession>A0ABW5MZZ0</accession>
<evidence type="ECO:0000313" key="1">
    <source>
        <dbReference type="EMBL" id="MFD2588980.1"/>
    </source>
</evidence>
<keyword evidence="2" id="KW-1185">Reference proteome</keyword>
<comment type="caution">
    <text evidence="1">The sequence shown here is derived from an EMBL/GenBank/DDBJ whole genome shotgun (WGS) entry which is preliminary data.</text>
</comment>
<sequence length="234" mass="26007">MILSLVYGCENPEDFNPSNLIDVMDIQVRNDNTPADGISRITVVASFDEEFSTEDDQKIDFVVFKDSLESSSQNLVFTSVNGIEQRISELFVVHNKQERLQVKATASVNGAQFSKTVDVNFENAYPEAINVFTDSLTINPNSFNQIKITTELSRSVGMVNSGIKAETHVVDTLGNTLGLFNNYQNTLFTRDSGRIENRFSLGNESYLGKLLIVAKTETPAGELRDTTIIFSKNN</sequence>
<dbReference type="EMBL" id="JBHULB010000083">
    <property type="protein sequence ID" value="MFD2588980.1"/>
    <property type="molecule type" value="Genomic_DNA"/>
</dbReference>
<name>A0ABW5MZZ0_9FLAO</name>